<name>A0A813H8X9_POLGL</name>
<dbReference type="EMBL" id="CAJNNW010024464">
    <property type="protein sequence ID" value="CAE8672565.1"/>
    <property type="molecule type" value="Genomic_DNA"/>
</dbReference>
<dbReference type="Proteomes" id="UP000654075">
    <property type="component" value="Unassembled WGS sequence"/>
</dbReference>
<evidence type="ECO:0000256" key="12">
    <source>
        <dbReference type="SAM" id="Phobius"/>
    </source>
</evidence>
<evidence type="ECO:0000256" key="7">
    <source>
        <dbReference type="ARBA" id="ARBA00022989"/>
    </source>
</evidence>
<feature type="signal peptide" evidence="13">
    <location>
        <begin position="1"/>
        <end position="23"/>
    </location>
</feature>
<keyword evidence="9 12" id="KW-0472">Membrane</keyword>
<dbReference type="GO" id="GO:0015986">
    <property type="term" value="P:proton motive force-driven ATP synthesis"/>
    <property type="evidence" value="ECO:0007669"/>
    <property type="project" value="InterPro"/>
</dbReference>
<dbReference type="OrthoDB" id="3819at2759"/>
<proteinExistence type="inferred from homology"/>
<organism evidence="14 16">
    <name type="scientific">Polarella glacialis</name>
    <name type="common">Dinoflagellate</name>
    <dbReference type="NCBI Taxonomy" id="89957"/>
    <lineage>
        <taxon>Eukaryota</taxon>
        <taxon>Sar</taxon>
        <taxon>Alveolata</taxon>
        <taxon>Dinophyceae</taxon>
        <taxon>Suessiales</taxon>
        <taxon>Suessiaceae</taxon>
        <taxon>Polarella</taxon>
    </lineage>
</organism>
<comment type="subcellular location">
    <subcellularLocation>
        <location evidence="1">Membrane</location>
        <topology evidence="1">Single-pass membrane protein</topology>
    </subcellularLocation>
</comment>
<evidence type="ECO:0000256" key="9">
    <source>
        <dbReference type="ARBA" id="ARBA00023136"/>
    </source>
</evidence>
<reference evidence="14" key="1">
    <citation type="submission" date="2021-02" db="EMBL/GenBank/DDBJ databases">
        <authorList>
            <person name="Dougan E. K."/>
            <person name="Rhodes N."/>
            <person name="Thang M."/>
            <person name="Chan C."/>
        </authorList>
    </citation>
    <scope>NUCLEOTIDE SEQUENCE</scope>
</reference>
<dbReference type="GO" id="GO:0045259">
    <property type="term" value="C:proton-transporting ATP synthase complex"/>
    <property type="evidence" value="ECO:0007669"/>
    <property type="project" value="UniProtKB-KW"/>
</dbReference>
<feature type="transmembrane region" description="Helical" evidence="12">
    <location>
        <begin position="72"/>
        <end position="94"/>
    </location>
</feature>
<evidence type="ECO:0000256" key="5">
    <source>
        <dbReference type="ARBA" id="ARBA00022692"/>
    </source>
</evidence>
<evidence type="ECO:0000256" key="4">
    <source>
        <dbReference type="ARBA" id="ARBA00022547"/>
    </source>
</evidence>
<keyword evidence="3 11" id="KW-0813">Transport</keyword>
<dbReference type="PANTHER" id="PTHR33445:SF2">
    <property type="entry name" value="ATP SYNTHASE SUBUNIT B', CHLOROPLASTIC"/>
    <property type="match status" value="1"/>
</dbReference>
<comment type="caution">
    <text evidence="14">The sequence shown here is derived from an EMBL/GenBank/DDBJ whole genome shotgun (WGS) entry which is preliminary data.</text>
</comment>
<evidence type="ECO:0000256" key="11">
    <source>
        <dbReference type="RuleBase" id="RU003848"/>
    </source>
</evidence>
<feature type="transmembrane region" description="Helical" evidence="12">
    <location>
        <begin position="46"/>
        <end position="65"/>
    </location>
</feature>
<evidence type="ECO:0000256" key="3">
    <source>
        <dbReference type="ARBA" id="ARBA00022448"/>
    </source>
</evidence>
<keyword evidence="8 11" id="KW-0406">Ion transport</keyword>
<evidence type="ECO:0000256" key="2">
    <source>
        <dbReference type="ARBA" id="ARBA00005513"/>
    </source>
</evidence>
<evidence type="ECO:0000256" key="6">
    <source>
        <dbReference type="ARBA" id="ARBA00022781"/>
    </source>
</evidence>
<dbReference type="EMBL" id="CAJNNV010030963">
    <property type="protein sequence ID" value="CAE8634314.1"/>
    <property type="molecule type" value="Genomic_DNA"/>
</dbReference>
<dbReference type="AlphaFoldDB" id="A0A813H8X9"/>
<protein>
    <recommendedName>
        <fullName evidence="17">ATP synthase subunit b', chloroplastic</fullName>
    </recommendedName>
</protein>
<evidence type="ECO:0000256" key="8">
    <source>
        <dbReference type="ARBA" id="ARBA00023065"/>
    </source>
</evidence>
<evidence type="ECO:0000256" key="13">
    <source>
        <dbReference type="SAM" id="SignalP"/>
    </source>
</evidence>
<keyword evidence="7 12" id="KW-1133">Transmembrane helix</keyword>
<keyword evidence="13" id="KW-0732">Signal</keyword>
<evidence type="ECO:0000256" key="1">
    <source>
        <dbReference type="ARBA" id="ARBA00004167"/>
    </source>
</evidence>
<evidence type="ECO:0000313" key="16">
    <source>
        <dbReference type="Proteomes" id="UP000654075"/>
    </source>
</evidence>
<keyword evidence="4 11" id="KW-0138">CF(0)</keyword>
<dbReference type="CDD" id="cd06503">
    <property type="entry name" value="ATP-synt_Fo_b"/>
    <property type="match status" value="1"/>
</dbReference>
<keyword evidence="16" id="KW-1185">Reference proteome</keyword>
<sequence length="208" mass="22219">MARTRSTAAALLVLGLAAGVLLCGPGFVSAPAAARAAPEQAQQQQLLAVGGAALVGLLPAPAYAGGMFDFGLTLPFVAFTFVLMTVVLNALWYAPVTEEVDERNSKLLQTLSEATDMLSKADAMQVEYTAKIRATRDKASAALAEYRKKTEEVIAGQMEAAEKERDDKAAAMKDTLEQEMQVKMKSSEGEIVKRQAVFVKQTLTSISM</sequence>
<gene>
    <name evidence="14" type="ORF">PGLA1383_LOCUS49962</name>
    <name evidence="15" type="ORF">PGLA2088_LOCUS18132</name>
</gene>
<accession>A0A813H8X9</accession>
<dbReference type="PANTHER" id="PTHR33445">
    <property type="entry name" value="ATP SYNTHASE SUBUNIT B', CHLOROPLASTIC"/>
    <property type="match status" value="1"/>
</dbReference>
<dbReference type="Pfam" id="PF00430">
    <property type="entry name" value="ATP-synt_B"/>
    <property type="match status" value="1"/>
</dbReference>
<evidence type="ECO:0000313" key="15">
    <source>
        <dbReference type="EMBL" id="CAE8672565.1"/>
    </source>
</evidence>
<keyword evidence="6 11" id="KW-0375">Hydrogen ion transport</keyword>
<comment type="similarity">
    <text evidence="2 11">Belongs to the ATPase B chain family.</text>
</comment>
<evidence type="ECO:0008006" key="17">
    <source>
        <dbReference type="Google" id="ProtNLM"/>
    </source>
</evidence>
<dbReference type="GO" id="GO:0046961">
    <property type="term" value="F:proton-transporting ATPase activity, rotational mechanism"/>
    <property type="evidence" value="ECO:0007669"/>
    <property type="project" value="TreeGrafter"/>
</dbReference>
<keyword evidence="5 11" id="KW-0812">Transmembrane</keyword>
<dbReference type="Proteomes" id="UP000626109">
    <property type="component" value="Unassembled WGS sequence"/>
</dbReference>
<comment type="function">
    <text evidence="10">F(1)F(0) ATP synthase produces ATP from ADP in the presence of a proton or sodium gradient. F-type ATPases consist of two structural domains, F(1) containing the extramembraneous catalytic core and F(0) containing the membrane proton channel, linked together by a central stalk and a peripheral stalk. During catalysis, ATP synthesis in the catalytic domain of F(1) is coupled via a rotary mechanism of the central stalk subunits to proton translocation.</text>
</comment>
<dbReference type="InterPro" id="IPR002146">
    <property type="entry name" value="ATP_synth_b/b'su_bac/chlpt"/>
</dbReference>
<evidence type="ECO:0000256" key="10">
    <source>
        <dbReference type="ARBA" id="ARBA00025198"/>
    </source>
</evidence>
<dbReference type="InterPro" id="IPR050059">
    <property type="entry name" value="ATP_synthase_B_chain"/>
</dbReference>
<evidence type="ECO:0000313" key="14">
    <source>
        <dbReference type="EMBL" id="CAE8634314.1"/>
    </source>
</evidence>
<feature type="chain" id="PRO_5036222040" description="ATP synthase subunit b', chloroplastic" evidence="13">
    <location>
        <begin position="24"/>
        <end position="208"/>
    </location>
</feature>